<evidence type="ECO:0000256" key="2">
    <source>
        <dbReference type="ARBA" id="ARBA00022980"/>
    </source>
</evidence>
<protein>
    <recommendedName>
        <fullName evidence="7">60S acidic ribosomal protein P1</fullName>
    </recommendedName>
</protein>
<dbReference type="Gene3D" id="1.10.10.1410">
    <property type="match status" value="1"/>
</dbReference>
<accession>A0A8J4UWB9</accession>
<keyword evidence="2" id="KW-0689">Ribosomal protein</keyword>
<dbReference type="PANTHER" id="PTHR45696:SF41">
    <property type="entry name" value="60S ACIDIC RIBOSOMAL PROTEIN P1 BETA"/>
    <property type="match status" value="1"/>
</dbReference>
<organism evidence="5 6">
    <name type="scientific">Polysphondylium violaceum</name>
    <dbReference type="NCBI Taxonomy" id="133409"/>
    <lineage>
        <taxon>Eukaryota</taxon>
        <taxon>Amoebozoa</taxon>
        <taxon>Evosea</taxon>
        <taxon>Eumycetozoa</taxon>
        <taxon>Dictyostelia</taxon>
        <taxon>Dictyosteliales</taxon>
        <taxon>Dictyosteliaceae</taxon>
        <taxon>Polysphondylium</taxon>
    </lineage>
</organism>
<dbReference type="FunFam" id="1.10.10.1410:FF:000002">
    <property type="entry name" value="60S acidic ribosomal protein P2"/>
    <property type="match status" value="1"/>
</dbReference>
<dbReference type="AlphaFoldDB" id="A0A8J4UWB9"/>
<evidence type="ECO:0000313" key="5">
    <source>
        <dbReference type="EMBL" id="KAF2069525.1"/>
    </source>
</evidence>
<keyword evidence="3" id="KW-0687">Ribonucleoprotein</keyword>
<dbReference type="Pfam" id="PF00428">
    <property type="entry name" value="Ribosomal_60s"/>
    <property type="match status" value="1"/>
</dbReference>
<reference evidence="5" key="1">
    <citation type="submission" date="2020-01" db="EMBL/GenBank/DDBJ databases">
        <title>Development of genomics and gene disruption for Polysphondylium violaceum indicates a role for the polyketide synthase stlB in stalk morphogenesis.</title>
        <authorList>
            <person name="Narita B."/>
            <person name="Kawabe Y."/>
            <person name="Kin K."/>
            <person name="Saito T."/>
            <person name="Gibbs R."/>
            <person name="Kuspa A."/>
            <person name="Muzny D."/>
            <person name="Queller D."/>
            <person name="Richards S."/>
            <person name="Strassman J."/>
            <person name="Sucgang R."/>
            <person name="Worley K."/>
            <person name="Schaap P."/>
        </authorList>
    </citation>
    <scope>NUCLEOTIDE SEQUENCE</scope>
    <source>
        <strain evidence="5">QSvi11</strain>
    </source>
</reference>
<dbReference type="EMBL" id="AJWJ01000645">
    <property type="protein sequence ID" value="KAF2069525.1"/>
    <property type="molecule type" value="Genomic_DNA"/>
</dbReference>
<comment type="similarity">
    <text evidence="1">Belongs to the eukaryotic ribosomal protein P1/P2 family.</text>
</comment>
<sequence length="103" mass="10499">MSVTLAADYAVLILSDDKQTIEADKIVALTKAAGIAVPTYVADLYAKTLAKKKVESLLSFSAAPVAAAAAPAASAAAPAKAAAPVKEEKKEESDDDMGMGLFD</sequence>
<dbReference type="GO" id="GO:0043021">
    <property type="term" value="F:ribonucleoprotein complex binding"/>
    <property type="evidence" value="ECO:0007669"/>
    <property type="project" value="TreeGrafter"/>
</dbReference>
<keyword evidence="6" id="KW-1185">Reference proteome</keyword>
<evidence type="ECO:0000313" key="6">
    <source>
        <dbReference type="Proteomes" id="UP000695562"/>
    </source>
</evidence>
<dbReference type="Proteomes" id="UP000695562">
    <property type="component" value="Unassembled WGS sequence"/>
</dbReference>
<dbReference type="GO" id="GO:0006414">
    <property type="term" value="P:translational elongation"/>
    <property type="evidence" value="ECO:0007669"/>
    <property type="project" value="InterPro"/>
</dbReference>
<dbReference type="HAMAP" id="MF_01478">
    <property type="entry name" value="Ribosomal_L12_arch"/>
    <property type="match status" value="1"/>
</dbReference>
<feature type="region of interest" description="Disordered" evidence="4">
    <location>
        <begin position="75"/>
        <end position="103"/>
    </location>
</feature>
<dbReference type="GO" id="GO:0003735">
    <property type="term" value="F:structural constituent of ribosome"/>
    <property type="evidence" value="ECO:0007669"/>
    <property type="project" value="InterPro"/>
</dbReference>
<evidence type="ECO:0000256" key="1">
    <source>
        <dbReference type="ARBA" id="ARBA00005436"/>
    </source>
</evidence>
<dbReference type="CDD" id="cd05831">
    <property type="entry name" value="Ribosomal_P1"/>
    <property type="match status" value="1"/>
</dbReference>
<proteinExistence type="inferred from homology"/>
<comment type="caution">
    <text evidence="5">The sequence shown here is derived from an EMBL/GenBank/DDBJ whole genome shotgun (WGS) entry which is preliminary data.</text>
</comment>
<evidence type="ECO:0008006" key="7">
    <source>
        <dbReference type="Google" id="ProtNLM"/>
    </source>
</evidence>
<name>A0A8J4UWB9_9MYCE</name>
<evidence type="ECO:0000256" key="3">
    <source>
        <dbReference type="ARBA" id="ARBA00023274"/>
    </source>
</evidence>
<feature type="compositionally biased region" description="Low complexity" evidence="4">
    <location>
        <begin position="75"/>
        <end position="84"/>
    </location>
</feature>
<evidence type="ECO:0000256" key="4">
    <source>
        <dbReference type="SAM" id="MobiDB-lite"/>
    </source>
</evidence>
<dbReference type="GO" id="GO:0030295">
    <property type="term" value="F:protein kinase activator activity"/>
    <property type="evidence" value="ECO:0007669"/>
    <property type="project" value="TreeGrafter"/>
</dbReference>
<dbReference type="InterPro" id="IPR038716">
    <property type="entry name" value="P1/P2_N_sf"/>
</dbReference>
<dbReference type="OrthoDB" id="2194681at2759"/>
<dbReference type="GO" id="GO:0002181">
    <property type="term" value="P:cytoplasmic translation"/>
    <property type="evidence" value="ECO:0007669"/>
    <property type="project" value="TreeGrafter"/>
</dbReference>
<dbReference type="GO" id="GO:0022625">
    <property type="term" value="C:cytosolic large ribosomal subunit"/>
    <property type="evidence" value="ECO:0007669"/>
    <property type="project" value="TreeGrafter"/>
</dbReference>
<dbReference type="PANTHER" id="PTHR45696">
    <property type="entry name" value="60S ACIDIC RIBOSOMAL PROTEIN P1"/>
    <property type="match status" value="1"/>
</dbReference>
<dbReference type="InterPro" id="IPR027534">
    <property type="entry name" value="Ribosomal_P1/P2"/>
</dbReference>
<gene>
    <name evidence="5" type="ORF">CYY_009150</name>
</gene>